<name>A0A3N4HYS4_ASCIM</name>
<dbReference type="AlphaFoldDB" id="A0A3N4HYS4"/>
<organism evidence="1 2">
    <name type="scientific">Ascobolus immersus RN42</name>
    <dbReference type="NCBI Taxonomy" id="1160509"/>
    <lineage>
        <taxon>Eukaryota</taxon>
        <taxon>Fungi</taxon>
        <taxon>Dikarya</taxon>
        <taxon>Ascomycota</taxon>
        <taxon>Pezizomycotina</taxon>
        <taxon>Pezizomycetes</taxon>
        <taxon>Pezizales</taxon>
        <taxon>Ascobolaceae</taxon>
        <taxon>Ascobolus</taxon>
    </lineage>
</organism>
<sequence>MTKPTFSMSDTFPESFPFQTLFFQAAEDWYNKHYLHFTPDTLSSDFNGIPASELIGFLEFVNHLEDIDRTGLSPYVLDKSNVLYQRYATHYRELNVSEMYFASKPFHPRIETLARRLEVFVTVVELSLRYLAMEDYRLDDSIHRQPGYPERHGEHAITEDGGSFLIAMFDHNFLKRLDANLASESQIGLVQVVMEAFMRDVKDWVMMVFRPDCKTIYEAVPEGEWGNFRSKCRWNLNLVKFLTGLRSESVEARIWRHLNKTD</sequence>
<dbReference type="Proteomes" id="UP000275078">
    <property type="component" value="Unassembled WGS sequence"/>
</dbReference>
<dbReference type="EMBL" id="ML119704">
    <property type="protein sequence ID" value="RPA78992.1"/>
    <property type="molecule type" value="Genomic_DNA"/>
</dbReference>
<keyword evidence="2" id="KW-1185">Reference proteome</keyword>
<protein>
    <submittedName>
        <fullName evidence="1">Uncharacterized protein</fullName>
    </submittedName>
</protein>
<reference evidence="1 2" key="1">
    <citation type="journal article" date="2018" name="Nat. Ecol. Evol.">
        <title>Pezizomycetes genomes reveal the molecular basis of ectomycorrhizal truffle lifestyle.</title>
        <authorList>
            <person name="Murat C."/>
            <person name="Payen T."/>
            <person name="Noel B."/>
            <person name="Kuo A."/>
            <person name="Morin E."/>
            <person name="Chen J."/>
            <person name="Kohler A."/>
            <person name="Krizsan K."/>
            <person name="Balestrini R."/>
            <person name="Da Silva C."/>
            <person name="Montanini B."/>
            <person name="Hainaut M."/>
            <person name="Levati E."/>
            <person name="Barry K.W."/>
            <person name="Belfiori B."/>
            <person name="Cichocki N."/>
            <person name="Clum A."/>
            <person name="Dockter R.B."/>
            <person name="Fauchery L."/>
            <person name="Guy J."/>
            <person name="Iotti M."/>
            <person name="Le Tacon F."/>
            <person name="Lindquist E.A."/>
            <person name="Lipzen A."/>
            <person name="Malagnac F."/>
            <person name="Mello A."/>
            <person name="Molinier V."/>
            <person name="Miyauchi S."/>
            <person name="Poulain J."/>
            <person name="Riccioni C."/>
            <person name="Rubini A."/>
            <person name="Sitrit Y."/>
            <person name="Splivallo R."/>
            <person name="Traeger S."/>
            <person name="Wang M."/>
            <person name="Zifcakova L."/>
            <person name="Wipf D."/>
            <person name="Zambonelli A."/>
            <person name="Paolocci F."/>
            <person name="Nowrousian M."/>
            <person name="Ottonello S."/>
            <person name="Baldrian P."/>
            <person name="Spatafora J.W."/>
            <person name="Henrissat B."/>
            <person name="Nagy L.G."/>
            <person name="Aury J.M."/>
            <person name="Wincker P."/>
            <person name="Grigoriev I.V."/>
            <person name="Bonfante P."/>
            <person name="Martin F.M."/>
        </authorList>
    </citation>
    <scope>NUCLEOTIDE SEQUENCE [LARGE SCALE GENOMIC DNA]</scope>
    <source>
        <strain evidence="1 2">RN42</strain>
    </source>
</reference>
<gene>
    <name evidence="1" type="ORF">BJ508DRAFT_363467</name>
</gene>
<evidence type="ECO:0000313" key="2">
    <source>
        <dbReference type="Proteomes" id="UP000275078"/>
    </source>
</evidence>
<evidence type="ECO:0000313" key="1">
    <source>
        <dbReference type="EMBL" id="RPA78992.1"/>
    </source>
</evidence>
<proteinExistence type="predicted"/>
<accession>A0A3N4HYS4</accession>